<proteinExistence type="predicted"/>
<dbReference type="PANTHER" id="PTHR42110:SF1">
    <property type="entry name" value="L-ASPARAGINASE, PUTATIVE (AFU_ORTHOLOGUE AFUA_3G11890)-RELATED"/>
    <property type="match status" value="1"/>
</dbReference>
<evidence type="ECO:0008006" key="3">
    <source>
        <dbReference type="Google" id="ProtNLM"/>
    </source>
</evidence>
<dbReference type="Pfam" id="PF06089">
    <property type="entry name" value="Asparaginase_II"/>
    <property type="match status" value="1"/>
</dbReference>
<keyword evidence="2" id="KW-1185">Reference proteome</keyword>
<dbReference type="GeneID" id="43603964"/>
<accession>A0A7J6J6H1</accession>
<comment type="caution">
    <text evidence="1">The sequence shown here is derived from an EMBL/GenBank/DDBJ whole genome shotgun (WGS) entry which is preliminary data.</text>
</comment>
<dbReference type="AlphaFoldDB" id="A0A7J6J6H1"/>
<protein>
    <recommendedName>
        <fullName evidence="3">L-asparaginase ii</fullName>
    </recommendedName>
</protein>
<dbReference type="Proteomes" id="UP000011096">
    <property type="component" value="Unassembled WGS sequence"/>
</dbReference>
<dbReference type="InterPro" id="IPR010349">
    <property type="entry name" value="Asparaginase_II"/>
</dbReference>
<evidence type="ECO:0000313" key="2">
    <source>
        <dbReference type="Proteomes" id="UP000011096"/>
    </source>
</evidence>
<dbReference type="OrthoDB" id="2588474at2759"/>
<dbReference type="PANTHER" id="PTHR42110">
    <property type="entry name" value="L-ASPARAGINASE, PUTATIVE (AFU_ORTHOLOGUE AFUA_3G11890)-RELATED"/>
    <property type="match status" value="1"/>
</dbReference>
<gene>
    <name evidence="1" type="ORF">CGGC5_v006861</name>
</gene>
<reference evidence="1 2" key="1">
    <citation type="submission" date="2012-08" db="EMBL/GenBank/DDBJ databases">
        <authorList>
            <person name="Gan P.H.P."/>
            <person name="Ikeda K."/>
            <person name="Irieda H."/>
            <person name="Narusaka M."/>
            <person name="O'Connell R.J."/>
            <person name="Narusaka Y."/>
            <person name="Takano Y."/>
            <person name="Kubo Y."/>
            <person name="Shirasu K."/>
        </authorList>
    </citation>
    <scope>NUCLEOTIDE SEQUENCE [LARGE SCALE GENOMIC DNA]</scope>
    <source>
        <strain evidence="1 2">Nara gc5</strain>
    </source>
</reference>
<reference evidence="1 2" key="2">
    <citation type="submission" date="2020-04" db="EMBL/GenBank/DDBJ databases">
        <title>Genome sequencing and assembly of multiple isolates from the Colletotrichum gloeosporioides species complex.</title>
        <authorList>
            <person name="Gan P."/>
            <person name="Shirasu K."/>
        </authorList>
    </citation>
    <scope>NUCLEOTIDE SEQUENCE [LARGE SCALE GENOMIC DNA]</scope>
    <source>
        <strain evidence="1 2">Nara gc5</strain>
    </source>
</reference>
<organism evidence="1 2">
    <name type="scientific">Colletotrichum fructicola (strain Nara gc5)</name>
    <name type="common">Anthracnose fungus</name>
    <name type="synonym">Colletotrichum gloeosporioides (strain Nara gc5)</name>
    <dbReference type="NCBI Taxonomy" id="1213859"/>
    <lineage>
        <taxon>Eukaryota</taxon>
        <taxon>Fungi</taxon>
        <taxon>Dikarya</taxon>
        <taxon>Ascomycota</taxon>
        <taxon>Pezizomycotina</taxon>
        <taxon>Sordariomycetes</taxon>
        <taxon>Hypocreomycetidae</taxon>
        <taxon>Glomerellales</taxon>
        <taxon>Glomerellaceae</taxon>
        <taxon>Colletotrichum</taxon>
        <taxon>Colletotrichum gloeosporioides species complex</taxon>
    </lineage>
</organism>
<sequence>MTLQSAVRIIGASPMEEMFFKIIGRDGIWASDTGFRFTSRFLGKAPTSDDSSPAPSRISIKLLKMTRTTQLEDFVVTDRGGIVENRHGVHVAVVDADGKLIYAVGNPSRLTLARSAAKPAQALAVLETPGFSKFGFDEADIALMCASHNSEDRHIGRARSMLEKVGASESDLRCGGHPSICPNVNRNWIKADFEPTGVYNNCSGKHAAMLGGGLALGAEFADYHLPQHPIQLKVKEVVEELSGLSEQDVKWGIDGCNLPAPGLSLSSMGRMYARFAAAADAIGDDESSPSQRTRHMARIFDAMANHPEMVGGEGRFCTLLMEAFAGALIGKVGADGCYGVGIRESEYTKQLGAEGAVGVAVKIEDGSLEILYAVVTEILEQLHIGQKGLTTRFKDSTLRYLHGHGLQIGFAI</sequence>
<name>A0A7J6J6H1_COLFN</name>
<dbReference type="EMBL" id="ANPB02000004">
    <property type="protein sequence ID" value="KAF4485146.1"/>
    <property type="molecule type" value="Genomic_DNA"/>
</dbReference>
<dbReference type="RefSeq" id="XP_066008832.1">
    <property type="nucleotide sequence ID" value="XM_066151755.1"/>
</dbReference>
<dbReference type="InParanoid" id="A0A7J6J6H1"/>
<evidence type="ECO:0000313" key="1">
    <source>
        <dbReference type="EMBL" id="KAF4485146.1"/>
    </source>
</evidence>